<gene>
    <name evidence="11" type="ORF">JP75_12670</name>
</gene>
<proteinExistence type="inferred from homology"/>
<dbReference type="Pfam" id="PF02880">
    <property type="entry name" value="PGM_PMM_III"/>
    <property type="match status" value="1"/>
</dbReference>
<dbReference type="AlphaFoldDB" id="A0A087M1T5"/>
<evidence type="ECO:0000313" key="12">
    <source>
        <dbReference type="Proteomes" id="UP000028981"/>
    </source>
</evidence>
<feature type="domain" description="Alpha-D-phosphohexomutase alpha/beta/alpha" evidence="8">
    <location>
        <begin position="3"/>
        <end position="131"/>
    </location>
</feature>
<dbReference type="SUPFAM" id="SSF55957">
    <property type="entry name" value="Phosphoglucomutase, C-terminal domain"/>
    <property type="match status" value="1"/>
</dbReference>
<feature type="domain" description="Alpha-D-phosphohexomutase alpha/beta/alpha" evidence="10">
    <location>
        <begin position="254"/>
        <end position="359"/>
    </location>
</feature>
<evidence type="ECO:0000256" key="7">
    <source>
        <dbReference type="RuleBase" id="RU004326"/>
    </source>
</evidence>
<dbReference type="Pfam" id="PF02878">
    <property type="entry name" value="PGM_PMM_I"/>
    <property type="match status" value="1"/>
</dbReference>
<evidence type="ECO:0000256" key="4">
    <source>
        <dbReference type="ARBA" id="ARBA00022723"/>
    </source>
</evidence>
<dbReference type="InterPro" id="IPR005845">
    <property type="entry name" value="A-D-PHexomutase_a/b/a-II"/>
</dbReference>
<dbReference type="InterPro" id="IPR005846">
    <property type="entry name" value="A-D-PHexomutase_a/b/a-III"/>
</dbReference>
<dbReference type="GO" id="GO:0005975">
    <property type="term" value="P:carbohydrate metabolic process"/>
    <property type="evidence" value="ECO:0007669"/>
    <property type="project" value="InterPro"/>
</dbReference>
<dbReference type="Proteomes" id="UP000028981">
    <property type="component" value="Unassembled WGS sequence"/>
</dbReference>
<evidence type="ECO:0000256" key="5">
    <source>
        <dbReference type="ARBA" id="ARBA00022842"/>
    </source>
</evidence>
<dbReference type="Gene3D" id="3.30.310.50">
    <property type="entry name" value="Alpha-D-phosphohexomutase, C-terminal domain"/>
    <property type="match status" value="1"/>
</dbReference>
<dbReference type="InterPro" id="IPR016066">
    <property type="entry name" value="A-D-PHexomutase_CS"/>
</dbReference>
<dbReference type="PROSITE" id="PS00710">
    <property type="entry name" value="PGM_PMM"/>
    <property type="match status" value="1"/>
</dbReference>
<dbReference type="SUPFAM" id="SSF53738">
    <property type="entry name" value="Phosphoglucomutase, first 3 domains"/>
    <property type="match status" value="3"/>
</dbReference>
<dbReference type="RefSeq" id="WP_035083270.1">
    <property type="nucleotide sequence ID" value="NZ_JQGC01000010.1"/>
</dbReference>
<dbReference type="GO" id="GO:0000287">
    <property type="term" value="F:magnesium ion binding"/>
    <property type="evidence" value="ECO:0007669"/>
    <property type="project" value="InterPro"/>
</dbReference>
<evidence type="ECO:0000256" key="6">
    <source>
        <dbReference type="ARBA" id="ARBA00023235"/>
    </source>
</evidence>
<evidence type="ECO:0000313" key="11">
    <source>
        <dbReference type="EMBL" id="KFL30838.1"/>
    </source>
</evidence>
<dbReference type="Pfam" id="PF02879">
    <property type="entry name" value="PGM_PMM_II"/>
    <property type="match status" value="1"/>
</dbReference>
<keyword evidence="5 7" id="KW-0460">Magnesium</keyword>
<keyword evidence="12" id="KW-1185">Reference proteome</keyword>
<reference evidence="11 12" key="1">
    <citation type="submission" date="2014-08" db="EMBL/GenBank/DDBJ databases">
        <authorList>
            <person name="Hassan Y.I."/>
            <person name="Lepp D."/>
            <person name="Zhou T."/>
        </authorList>
    </citation>
    <scope>NUCLEOTIDE SEQUENCE [LARGE SCALE GENOMIC DNA]</scope>
    <source>
        <strain evidence="11 12">IFO13584</strain>
    </source>
</reference>
<dbReference type="STRING" id="46914.JP75_12670"/>
<protein>
    <recommendedName>
        <fullName evidence="13">Phosphomannomutase</fullName>
    </recommendedName>
</protein>
<dbReference type="GO" id="GO:0004615">
    <property type="term" value="F:phosphomannomutase activity"/>
    <property type="evidence" value="ECO:0007669"/>
    <property type="project" value="TreeGrafter"/>
</dbReference>
<keyword evidence="4 7" id="KW-0479">Metal-binding</keyword>
<evidence type="ECO:0000259" key="9">
    <source>
        <dbReference type="Pfam" id="PF02879"/>
    </source>
</evidence>
<keyword evidence="6" id="KW-0413">Isomerase</keyword>
<dbReference type="OrthoDB" id="9803322at2"/>
<evidence type="ECO:0008006" key="13">
    <source>
        <dbReference type="Google" id="ProtNLM"/>
    </source>
</evidence>
<dbReference type="Gene3D" id="3.40.120.10">
    <property type="entry name" value="Alpha-D-Glucose-1,6-Bisphosphate, subunit A, domain 3"/>
    <property type="match status" value="3"/>
</dbReference>
<accession>A0A087M1T5</accession>
<comment type="similarity">
    <text evidence="2 7">Belongs to the phosphohexose mutase family.</text>
</comment>
<dbReference type="InterPro" id="IPR036900">
    <property type="entry name" value="A-D-PHexomutase_C_sf"/>
</dbReference>
<organism evidence="11 12">
    <name type="scientific">Devosia riboflavina</name>
    <dbReference type="NCBI Taxonomy" id="46914"/>
    <lineage>
        <taxon>Bacteria</taxon>
        <taxon>Pseudomonadati</taxon>
        <taxon>Pseudomonadota</taxon>
        <taxon>Alphaproteobacteria</taxon>
        <taxon>Hyphomicrobiales</taxon>
        <taxon>Devosiaceae</taxon>
        <taxon>Devosia</taxon>
    </lineage>
</organism>
<evidence type="ECO:0000256" key="1">
    <source>
        <dbReference type="ARBA" id="ARBA00001946"/>
    </source>
</evidence>
<dbReference type="PANTHER" id="PTHR42946">
    <property type="entry name" value="PHOSPHOHEXOSE MUTASE"/>
    <property type="match status" value="1"/>
</dbReference>
<sequence>MSLKFGTSGVRGLVVDLQGQPARRYVAAFLKHLQASGQMAGGRVLVGYDLRPSSPEIAEDCLAAIAHAGFEPVDCGAVPTPALALQAMTTQSAAVMITGSHIPADRNGLKFYKPAGEVSKSDEQGIVAALSDADVPDYDESVLDEFEETLEAYRDRCVDLLPVGALEGVRVGVFEHSTVSRELMGEVLAALGAQVVSLGRSDVFVPVDTEAFSDALFAPLPGWVRDQKLDAIISADGDADRPLVMDGSGNFVRGDALGLLAARFLDAKTVVTPVTSNSAIEHTGYFDQVVRTRVGSPFVVAEMEKAEKVVGFEANGGTFVGNGFDLMALPTRDAILPAIAVLGLAAREKISVAELVSRLPLQVAVADRLQNVPAERSGPFLDRLQKDAAYAAEVFAPNEIADVNAIDGLQFHLTSGETVHFRASGNAPELRSYVEAGTEARAKELLAWSMAALEKAVR</sequence>
<dbReference type="PANTHER" id="PTHR42946:SF1">
    <property type="entry name" value="PHOSPHOGLUCOMUTASE (ALPHA-D-GLUCOSE-1,6-BISPHOSPHATE-DEPENDENT)"/>
    <property type="match status" value="1"/>
</dbReference>
<comment type="cofactor">
    <cofactor evidence="1">
        <name>Mg(2+)</name>
        <dbReference type="ChEBI" id="CHEBI:18420"/>
    </cofactor>
</comment>
<evidence type="ECO:0000256" key="2">
    <source>
        <dbReference type="ARBA" id="ARBA00010231"/>
    </source>
</evidence>
<comment type="caution">
    <text evidence="11">The sequence shown here is derived from an EMBL/GenBank/DDBJ whole genome shotgun (WGS) entry which is preliminary data.</text>
</comment>
<evidence type="ECO:0000256" key="3">
    <source>
        <dbReference type="ARBA" id="ARBA00022553"/>
    </source>
</evidence>
<evidence type="ECO:0000259" key="8">
    <source>
        <dbReference type="Pfam" id="PF02878"/>
    </source>
</evidence>
<dbReference type="InterPro" id="IPR050060">
    <property type="entry name" value="Phosphoglucosamine_mutase"/>
</dbReference>
<dbReference type="InterPro" id="IPR005844">
    <property type="entry name" value="A-D-PHexomutase_a/b/a-I"/>
</dbReference>
<name>A0A087M1T5_9HYPH</name>
<keyword evidence="3" id="KW-0597">Phosphoprotein</keyword>
<dbReference type="EMBL" id="JQGC01000010">
    <property type="protein sequence ID" value="KFL30838.1"/>
    <property type="molecule type" value="Genomic_DNA"/>
</dbReference>
<feature type="domain" description="Alpha-D-phosphohexomutase alpha/beta/alpha" evidence="9">
    <location>
        <begin position="152"/>
        <end position="249"/>
    </location>
</feature>
<dbReference type="InterPro" id="IPR016055">
    <property type="entry name" value="A-D-PHexomutase_a/b/a-I/II/III"/>
</dbReference>
<evidence type="ECO:0000259" key="10">
    <source>
        <dbReference type="Pfam" id="PF02880"/>
    </source>
</evidence>